<accession>W4GC25</accession>
<sequence>MRKANCSANELDASVAVSWIEMTPPMLWKCVDRSRPSSHLARSKRVRCHIRYSLATYRRAMNTPNALSITPMAHALKSTTRRLADEYDARTSPLLRVSDQHRTDRVRYRVSRVS</sequence>
<dbReference type="VEuPathDB" id="FungiDB:H257_09102"/>
<reference evidence="1" key="1">
    <citation type="submission" date="2013-12" db="EMBL/GenBank/DDBJ databases">
        <title>The Genome Sequence of Aphanomyces astaci APO3.</title>
        <authorList>
            <consortium name="The Broad Institute Genomics Platform"/>
            <person name="Russ C."/>
            <person name="Tyler B."/>
            <person name="van West P."/>
            <person name="Dieguez-Uribeondo J."/>
            <person name="Young S.K."/>
            <person name="Zeng Q."/>
            <person name="Gargeya S."/>
            <person name="Fitzgerald M."/>
            <person name="Abouelleil A."/>
            <person name="Alvarado L."/>
            <person name="Chapman S.B."/>
            <person name="Gainer-Dewar J."/>
            <person name="Goldberg J."/>
            <person name="Griggs A."/>
            <person name="Gujja S."/>
            <person name="Hansen M."/>
            <person name="Howarth C."/>
            <person name="Imamovic A."/>
            <person name="Ireland A."/>
            <person name="Larimer J."/>
            <person name="McCowan C."/>
            <person name="Murphy C."/>
            <person name="Pearson M."/>
            <person name="Poon T.W."/>
            <person name="Priest M."/>
            <person name="Roberts A."/>
            <person name="Saif S."/>
            <person name="Shea T."/>
            <person name="Sykes S."/>
            <person name="Wortman J."/>
            <person name="Nusbaum C."/>
            <person name="Birren B."/>
        </authorList>
    </citation>
    <scope>NUCLEOTIDE SEQUENCE [LARGE SCALE GENOMIC DNA]</scope>
    <source>
        <strain evidence="1">APO3</strain>
    </source>
</reference>
<dbReference type="GeneID" id="20811098"/>
<gene>
    <name evidence="1" type="ORF">H257_09102</name>
</gene>
<dbReference type="AlphaFoldDB" id="W4GC25"/>
<dbReference type="RefSeq" id="XP_009833521.1">
    <property type="nucleotide sequence ID" value="XM_009835219.1"/>
</dbReference>
<protein>
    <submittedName>
        <fullName evidence="1">Uncharacterized protein</fullName>
    </submittedName>
</protein>
<proteinExistence type="predicted"/>
<organism evidence="1">
    <name type="scientific">Aphanomyces astaci</name>
    <name type="common">Crayfish plague agent</name>
    <dbReference type="NCBI Taxonomy" id="112090"/>
    <lineage>
        <taxon>Eukaryota</taxon>
        <taxon>Sar</taxon>
        <taxon>Stramenopiles</taxon>
        <taxon>Oomycota</taxon>
        <taxon>Saprolegniomycetes</taxon>
        <taxon>Saprolegniales</taxon>
        <taxon>Verrucalvaceae</taxon>
        <taxon>Aphanomyces</taxon>
    </lineage>
</organism>
<evidence type="ECO:0000313" key="1">
    <source>
        <dbReference type="EMBL" id="ETV77215.1"/>
    </source>
</evidence>
<name>W4GC25_APHAT</name>
<dbReference type="EMBL" id="KI913134">
    <property type="protein sequence ID" value="ETV77215.1"/>
    <property type="molecule type" value="Genomic_DNA"/>
</dbReference>